<accession>A0A3G7U2D1</accession>
<organism evidence="1 2">
    <name type="scientific">Pseudomonas synxantha</name>
    <dbReference type="NCBI Taxonomy" id="47883"/>
    <lineage>
        <taxon>Bacteria</taxon>
        <taxon>Pseudomonadati</taxon>
        <taxon>Pseudomonadota</taxon>
        <taxon>Gammaproteobacteria</taxon>
        <taxon>Pseudomonadales</taxon>
        <taxon>Pseudomonadaceae</taxon>
        <taxon>Pseudomonas</taxon>
    </lineage>
</organism>
<name>A0A3G7U2D1_9PSED</name>
<evidence type="ECO:0000313" key="1">
    <source>
        <dbReference type="EMBL" id="AZE53477.1"/>
    </source>
</evidence>
<dbReference type="Proteomes" id="UP000268696">
    <property type="component" value="Chromosome"/>
</dbReference>
<dbReference type="EMBL" id="CP027754">
    <property type="protein sequence ID" value="AZE53477.1"/>
    <property type="molecule type" value="Genomic_DNA"/>
</dbReference>
<sequence>MSEFEQGTDTYRIGKLNAFQQFHLSRKVAPIIPTLIPIFLKLNASGVDVRAQLAASVGSKDAAASPLSGDLGSLAEAMTSFADGIANMPDESAEFILSTCLSVVQRRQGTAWFPVWNAQQNTCMFDDLDLGVLIKLSIRVIKESLGPFIAGMLSGQGTPKA</sequence>
<evidence type="ECO:0008006" key="3">
    <source>
        <dbReference type="Google" id="ProtNLM"/>
    </source>
</evidence>
<dbReference type="AlphaFoldDB" id="A0A3G7U2D1"/>
<dbReference type="RefSeq" id="WP_124376581.1">
    <property type="nucleotide sequence ID" value="NZ_CP027754.1"/>
</dbReference>
<dbReference type="InterPro" id="IPR049156">
    <property type="entry name" value="Phage_chap_TAC_15-like"/>
</dbReference>
<protein>
    <recommendedName>
        <fullName evidence="3">Bacteriophage protein</fullName>
    </recommendedName>
</protein>
<dbReference type="Pfam" id="PF21822">
    <property type="entry name" value="Phage_TAC_15"/>
    <property type="match status" value="1"/>
</dbReference>
<evidence type="ECO:0000313" key="2">
    <source>
        <dbReference type="Proteomes" id="UP000268696"/>
    </source>
</evidence>
<proteinExistence type="predicted"/>
<reference evidence="1 2" key="1">
    <citation type="submission" date="2018-03" db="EMBL/GenBank/DDBJ databases">
        <title>Diversity of phytobeneficial traits revealed by whole-genome analysis of worldwide-isolated phenazine-producing Pseudomonas spp.</title>
        <authorList>
            <person name="Biessy A."/>
            <person name="Novinscak A."/>
            <person name="Blom J."/>
            <person name="Leger G."/>
            <person name="Thomashow L.S."/>
            <person name="Cazorla F.M."/>
            <person name="Josic D."/>
            <person name="Filion M."/>
        </authorList>
    </citation>
    <scope>NUCLEOTIDE SEQUENCE [LARGE SCALE GENOMIC DNA]</scope>
    <source>
        <strain evidence="1 2">30B</strain>
    </source>
</reference>
<gene>
    <name evidence="1" type="ORF">C4K03_1306</name>
</gene>